<evidence type="ECO:0008006" key="9">
    <source>
        <dbReference type="Google" id="ProtNLM"/>
    </source>
</evidence>
<gene>
    <name evidence="7" type="ORF">SPRG_13384</name>
</gene>
<dbReference type="GO" id="GO:0030010">
    <property type="term" value="P:establishment of cell polarity"/>
    <property type="evidence" value="ECO:0007669"/>
    <property type="project" value="UniProtKB-ARBA"/>
</dbReference>
<keyword evidence="5" id="KW-0479">Metal-binding</keyword>
<keyword evidence="3 4" id="KW-0342">GTP-binding</keyword>
<dbReference type="InterPro" id="IPR005225">
    <property type="entry name" value="Small_GTP-bd"/>
</dbReference>
<dbReference type="InterPro" id="IPR024156">
    <property type="entry name" value="Small_GTPase_ARF"/>
</dbReference>
<dbReference type="InterPro" id="IPR027417">
    <property type="entry name" value="P-loop_NTPase"/>
</dbReference>
<dbReference type="GO" id="GO:0005525">
    <property type="term" value="F:GTP binding"/>
    <property type="evidence" value="ECO:0007669"/>
    <property type="project" value="UniProtKB-KW"/>
</dbReference>
<dbReference type="InterPro" id="IPR006689">
    <property type="entry name" value="Small_GTPase_ARF/SAR"/>
</dbReference>
<evidence type="ECO:0000256" key="4">
    <source>
        <dbReference type="PIRSR" id="PIRSR606689-1"/>
    </source>
</evidence>
<dbReference type="PROSITE" id="PS51417">
    <property type="entry name" value="ARF"/>
    <property type="match status" value="1"/>
</dbReference>
<feature type="binding site" evidence="4">
    <location>
        <begin position="24"/>
        <end position="31"/>
    </location>
    <ligand>
        <name>GTP</name>
        <dbReference type="ChEBI" id="CHEBI:37565"/>
    </ligand>
</feature>
<dbReference type="FunFam" id="3.40.50.300:FF:000412">
    <property type="entry name" value="ADP-ribosylation factor 1"/>
    <property type="match status" value="1"/>
</dbReference>
<dbReference type="CDD" id="cd00878">
    <property type="entry name" value="Arf_Arl"/>
    <property type="match status" value="1"/>
</dbReference>
<keyword evidence="5" id="KW-0460">Magnesium</keyword>
<dbReference type="SMART" id="SM00178">
    <property type="entry name" value="SAR"/>
    <property type="match status" value="1"/>
</dbReference>
<dbReference type="VEuPathDB" id="FungiDB:SPRG_13384"/>
<dbReference type="OrthoDB" id="2011769at2759"/>
<dbReference type="PRINTS" id="PR00328">
    <property type="entry name" value="SAR1GTPBP"/>
</dbReference>
<proteinExistence type="inferred from homology"/>
<dbReference type="GO" id="GO:0046872">
    <property type="term" value="F:metal ion binding"/>
    <property type="evidence" value="ECO:0007669"/>
    <property type="project" value="UniProtKB-KW"/>
</dbReference>
<evidence type="ECO:0000256" key="1">
    <source>
        <dbReference type="ARBA" id="ARBA00010290"/>
    </source>
</evidence>
<evidence type="ECO:0000256" key="2">
    <source>
        <dbReference type="ARBA" id="ARBA00022741"/>
    </source>
</evidence>
<dbReference type="GO" id="GO:0003924">
    <property type="term" value="F:GTPase activity"/>
    <property type="evidence" value="ECO:0007669"/>
    <property type="project" value="InterPro"/>
</dbReference>
<dbReference type="GeneID" id="24135264"/>
<dbReference type="KEGG" id="spar:SPRG_13384"/>
<organism evidence="7 8">
    <name type="scientific">Saprolegnia parasitica (strain CBS 223.65)</name>
    <dbReference type="NCBI Taxonomy" id="695850"/>
    <lineage>
        <taxon>Eukaryota</taxon>
        <taxon>Sar</taxon>
        <taxon>Stramenopiles</taxon>
        <taxon>Oomycota</taxon>
        <taxon>Saprolegniomycetes</taxon>
        <taxon>Saprolegniales</taxon>
        <taxon>Saprolegniaceae</taxon>
        <taxon>Saprolegnia</taxon>
    </lineage>
</organism>
<reference evidence="7 8" key="1">
    <citation type="journal article" date="2013" name="PLoS Genet.">
        <title>Distinctive expansion of potential virulence genes in the genome of the oomycete fish pathogen Saprolegnia parasitica.</title>
        <authorList>
            <person name="Jiang R.H."/>
            <person name="de Bruijn I."/>
            <person name="Haas B.J."/>
            <person name="Belmonte R."/>
            <person name="Lobach L."/>
            <person name="Christie J."/>
            <person name="van den Ackerveken G."/>
            <person name="Bottin A."/>
            <person name="Bulone V."/>
            <person name="Diaz-Moreno S.M."/>
            <person name="Dumas B."/>
            <person name="Fan L."/>
            <person name="Gaulin E."/>
            <person name="Govers F."/>
            <person name="Grenville-Briggs L.J."/>
            <person name="Horner N.R."/>
            <person name="Levin J.Z."/>
            <person name="Mammella M."/>
            <person name="Meijer H.J."/>
            <person name="Morris P."/>
            <person name="Nusbaum C."/>
            <person name="Oome S."/>
            <person name="Phillips A.J."/>
            <person name="van Rooyen D."/>
            <person name="Rzeszutek E."/>
            <person name="Saraiva M."/>
            <person name="Secombes C.J."/>
            <person name="Seidl M.F."/>
            <person name="Snel B."/>
            <person name="Stassen J.H."/>
            <person name="Sykes S."/>
            <person name="Tripathy S."/>
            <person name="van den Berg H."/>
            <person name="Vega-Arreguin J.C."/>
            <person name="Wawra S."/>
            <person name="Young S.K."/>
            <person name="Zeng Q."/>
            <person name="Dieguez-Uribeondo J."/>
            <person name="Russ C."/>
            <person name="Tyler B.M."/>
            <person name="van West P."/>
        </authorList>
    </citation>
    <scope>NUCLEOTIDE SEQUENCE [LARGE SCALE GENOMIC DNA]</scope>
    <source>
        <strain evidence="7 8">CBS 223.65</strain>
    </source>
</reference>
<feature type="binding site" evidence="4">
    <location>
        <position position="77"/>
    </location>
    <ligand>
        <name>GTP</name>
        <dbReference type="ChEBI" id="CHEBI:37565"/>
    </ligand>
</feature>
<dbReference type="AlphaFoldDB" id="A0A067BTI7"/>
<dbReference type="STRING" id="695850.A0A067BTI7"/>
<dbReference type="SMART" id="SM00175">
    <property type="entry name" value="RAB"/>
    <property type="match status" value="1"/>
</dbReference>
<evidence type="ECO:0000256" key="5">
    <source>
        <dbReference type="PIRSR" id="PIRSR606689-2"/>
    </source>
</evidence>
<dbReference type="PANTHER" id="PTHR11711">
    <property type="entry name" value="ADP RIBOSYLATION FACTOR-RELATED"/>
    <property type="match status" value="1"/>
</dbReference>
<feature type="non-terminal residue" evidence="7">
    <location>
        <position position="1"/>
    </location>
</feature>
<dbReference type="SUPFAM" id="SSF52540">
    <property type="entry name" value="P-loop containing nucleoside triphosphate hydrolases"/>
    <property type="match status" value="1"/>
</dbReference>
<dbReference type="Pfam" id="PF00025">
    <property type="entry name" value="Arf"/>
    <property type="match status" value="1"/>
</dbReference>
<evidence type="ECO:0000256" key="3">
    <source>
        <dbReference type="ARBA" id="ARBA00023134"/>
    </source>
</evidence>
<evidence type="ECO:0000313" key="7">
    <source>
        <dbReference type="EMBL" id="KDO21573.1"/>
    </source>
</evidence>
<keyword evidence="2 4" id="KW-0547">Nucleotide-binding</keyword>
<dbReference type="Proteomes" id="UP000030745">
    <property type="component" value="Unassembled WGS sequence"/>
</dbReference>
<dbReference type="RefSeq" id="XP_012207750.1">
    <property type="nucleotide sequence ID" value="XM_012352360.1"/>
</dbReference>
<accession>A0A067BTI7</accession>
<protein>
    <recommendedName>
        <fullName evidence="9">ADP-ribosylation factor</fullName>
    </recommendedName>
</protein>
<keyword evidence="8" id="KW-1185">Reference proteome</keyword>
<dbReference type="EMBL" id="KK583285">
    <property type="protein sequence ID" value="KDO21573.1"/>
    <property type="molecule type" value="Genomic_DNA"/>
</dbReference>
<name>A0A067BTI7_SAPPC</name>
<dbReference type="NCBIfam" id="TIGR00231">
    <property type="entry name" value="small_GTP"/>
    <property type="match status" value="1"/>
</dbReference>
<feature type="binding site" evidence="5">
    <location>
        <position position="55"/>
    </location>
    <ligand>
        <name>Mg(2+)</name>
        <dbReference type="ChEBI" id="CHEBI:18420"/>
    </ligand>
</feature>
<dbReference type="SMART" id="SM00177">
    <property type="entry name" value="ARF"/>
    <property type="match status" value="1"/>
</dbReference>
<dbReference type="Gene3D" id="3.40.50.300">
    <property type="entry name" value="P-loop containing nucleotide triphosphate hydrolases"/>
    <property type="match status" value="1"/>
</dbReference>
<sequence length="188" mass="21045">MGLVYSRLWQLFAPNKKTRLVMLGLDAVGKTTLLYQLQRTLQPTDNIEPITTISTIGFNVERFQFQGLDCTLWDVGGNYRLSSIVRHYCEGADAILFVVDTTDNARMGSARDHLHSILASDDLRDVVLLVYANKQDLPQAMSIADVTEALQLLAVRQRWFVQACCATTGDGLYDGLRWLATALRKTSC</sequence>
<feature type="binding site" evidence="4">
    <location>
        <begin position="133"/>
        <end position="136"/>
    </location>
    <ligand>
        <name>GTP</name>
        <dbReference type="ChEBI" id="CHEBI:37565"/>
    </ligand>
</feature>
<comment type="similarity">
    <text evidence="1 6">Belongs to the small GTPase superfamily. Arf family.</text>
</comment>
<feature type="binding site" evidence="5">
    <location>
        <position position="31"/>
    </location>
    <ligand>
        <name>Mg(2+)</name>
        <dbReference type="ChEBI" id="CHEBI:18420"/>
    </ligand>
</feature>
<evidence type="ECO:0000256" key="6">
    <source>
        <dbReference type="RuleBase" id="RU003925"/>
    </source>
</evidence>
<evidence type="ECO:0000313" key="8">
    <source>
        <dbReference type="Proteomes" id="UP000030745"/>
    </source>
</evidence>